<evidence type="ECO:0000256" key="8">
    <source>
        <dbReference type="ARBA" id="ARBA00023277"/>
    </source>
</evidence>
<feature type="active site" description="Proton donor/acceptor" evidence="12">
    <location>
        <position position="13"/>
    </location>
</feature>
<evidence type="ECO:0000256" key="5">
    <source>
        <dbReference type="ARBA" id="ARBA00022723"/>
    </source>
</evidence>
<proteinExistence type="inferred from homology"/>
<dbReference type="OrthoDB" id="9797743at2"/>
<evidence type="ECO:0000256" key="1">
    <source>
        <dbReference type="ARBA" id="ARBA00004496"/>
    </source>
</evidence>
<dbReference type="SFLD" id="SFLDG01129">
    <property type="entry name" value="C1.5:_HAD__Beta-PGM__Phosphata"/>
    <property type="match status" value="1"/>
</dbReference>
<evidence type="ECO:0000256" key="6">
    <source>
        <dbReference type="ARBA" id="ARBA00022842"/>
    </source>
</evidence>
<dbReference type="Proteomes" id="UP000078148">
    <property type="component" value="Chromosome"/>
</dbReference>
<dbReference type="Pfam" id="PF00702">
    <property type="entry name" value="Hydrolase"/>
    <property type="match status" value="1"/>
</dbReference>
<feature type="site" description="Important for catalytic activity and assists the phosphoryl transfer reaction to Asp8 by balancing charge and orienting the reacting groups" evidence="15">
    <location>
        <position position="118"/>
    </location>
</feature>
<dbReference type="GO" id="GO:0008801">
    <property type="term" value="F:beta-phosphoglucomutase activity"/>
    <property type="evidence" value="ECO:0007669"/>
    <property type="project" value="UniProtKB-EC"/>
</dbReference>
<evidence type="ECO:0000256" key="14">
    <source>
        <dbReference type="PIRSR" id="PIRSR610972-3"/>
    </source>
</evidence>
<protein>
    <recommendedName>
        <fullName evidence="11">Beta-phosphoglucomutase</fullName>
        <ecNumber evidence="10">5.4.2.6</ecNumber>
    </recommendedName>
</protein>
<feature type="binding site" evidence="13">
    <location>
        <begin position="11"/>
        <end position="13"/>
    </location>
    <ligand>
        <name>substrate</name>
    </ligand>
</feature>
<sequence>MRPELQAVIFDLDGVVTDTAEYHYLAWKALGESIGVPFTREFNEELKGVSRMDSLNKILALGGKENSYSDEEKLELAKQKNDHYVELIKQVTPDDVLPGIRELIADIHAKGLKIGLASVSKNAFAVMDSLQLRDSFDTIVDAAKIRNSKPDPEIFLKAAEQLGVDPAACLGIEDAAAGVTSIKGAGMFAVGVGDSMTLAEADIVYASTAELSLDQLLVQYQGTAVEQV</sequence>
<comment type="similarity">
    <text evidence="2">Belongs to the HAD-like hydrolase superfamily. CbbY/CbbZ/Gph/YieH family.</text>
</comment>
<evidence type="ECO:0000256" key="2">
    <source>
        <dbReference type="ARBA" id="ARBA00006171"/>
    </source>
</evidence>
<dbReference type="Gene3D" id="3.40.50.1000">
    <property type="entry name" value="HAD superfamily/HAD-like"/>
    <property type="match status" value="1"/>
</dbReference>
<dbReference type="PANTHER" id="PTHR46193:SF18">
    <property type="entry name" value="HEXITOL PHOSPHATASE B"/>
    <property type="match status" value="1"/>
</dbReference>
<gene>
    <name evidence="16" type="ORF">AR543_01855</name>
</gene>
<dbReference type="FunFam" id="1.10.150.240:FF:000010">
    <property type="entry name" value="Beta-phosphoglucomutase"/>
    <property type="match status" value="1"/>
</dbReference>
<feature type="binding site" evidence="13">
    <location>
        <begin position="118"/>
        <end position="122"/>
    </location>
    <ligand>
        <name>substrate</name>
    </ligand>
</feature>
<dbReference type="InterPro" id="IPR051600">
    <property type="entry name" value="Beta-PGM-like"/>
</dbReference>
<evidence type="ECO:0000256" key="15">
    <source>
        <dbReference type="PIRSR" id="PIRSR610972-4"/>
    </source>
</evidence>
<evidence type="ECO:0000256" key="13">
    <source>
        <dbReference type="PIRSR" id="PIRSR610972-2"/>
    </source>
</evidence>
<evidence type="ECO:0000256" key="10">
    <source>
        <dbReference type="ARBA" id="ARBA00044968"/>
    </source>
</evidence>
<dbReference type="NCBIfam" id="TIGR01990">
    <property type="entry name" value="bPGM"/>
    <property type="match status" value="1"/>
</dbReference>
<dbReference type="EMBL" id="CP013023">
    <property type="protein sequence ID" value="ANF94897.1"/>
    <property type="molecule type" value="Genomic_DNA"/>
</dbReference>
<evidence type="ECO:0000313" key="17">
    <source>
        <dbReference type="Proteomes" id="UP000078148"/>
    </source>
</evidence>
<comment type="cofactor">
    <cofactor evidence="14">
        <name>Mg(2+)</name>
        <dbReference type="ChEBI" id="CHEBI:18420"/>
    </cofactor>
    <text evidence="14">Binds 2 magnesium ions per subunit.</text>
</comment>
<dbReference type="GO" id="GO:0005737">
    <property type="term" value="C:cytoplasm"/>
    <property type="evidence" value="ECO:0007669"/>
    <property type="project" value="UniProtKB-SubCell"/>
</dbReference>
<dbReference type="AlphaFoldDB" id="A0A172ZC98"/>
<dbReference type="RefSeq" id="WP_060531327.1">
    <property type="nucleotide sequence ID" value="NZ_CP013023.1"/>
</dbReference>
<keyword evidence="7" id="KW-0413">Isomerase</keyword>
<feature type="site" description="Important for catalytic activity and assists the phosphoryl transfer reaction to Asp8 by balancing charge and orienting the reacting groups" evidence="15">
    <location>
        <position position="149"/>
    </location>
</feature>
<accession>A0A172ZC98</accession>
<reference evidence="17" key="1">
    <citation type="submission" date="2015-10" db="EMBL/GenBank/DDBJ databases">
        <title>Genome of Paenibacillus bovis sp. nov.</title>
        <authorList>
            <person name="Wu Z."/>
            <person name="Gao C."/>
            <person name="Liu Z."/>
            <person name="Zheng H."/>
        </authorList>
    </citation>
    <scope>NUCLEOTIDE SEQUENCE [LARGE SCALE GENOMIC DNA]</scope>
    <source>
        <strain evidence="17">BD3526</strain>
    </source>
</reference>
<dbReference type="Gene3D" id="1.10.150.240">
    <property type="entry name" value="Putative phosphatase, domain 2"/>
    <property type="match status" value="1"/>
</dbReference>
<dbReference type="InterPro" id="IPR010972">
    <property type="entry name" value="Beta-PGM"/>
</dbReference>
<feature type="active site" description="Nucleophile" evidence="12">
    <location>
        <position position="11"/>
    </location>
</feature>
<dbReference type="PANTHER" id="PTHR46193">
    <property type="entry name" value="6-PHOSPHOGLUCONATE PHOSPHATASE"/>
    <property type="match status" value="1"/>
</dbReference>
<comment type="subcellular location">
    <subcellularLocation>
        <location evidence="1">Cytoplasm</location>
    </subcellularLocation>
</comment>
<evidence type="ECO:0000256" key="7">
    <source>
        <dbReference type="ARBA" id="ARBA00023235"/>
    </source>
</evidence>
<evidence type="ECO:0000256" key="9">
    <source>
        <dbReference type="ARBA" id="ARBA00044926"/>
    </source>
</evidence>
<dbReference type="InterPro" id="IPR023198">
    <property type="entry name" value="PGP-like_dom2"/>
</dbReference>
<feature type="binding site" evidence="14">
    <location>
        <position position="173"/>
    </location>
    <ligand>
        <name>Mg(2+)</name>
        <dbReference type="ChEBI" id="CHEBI:18420"/>
    </ligand>
</feature>
<evidence type="ECO:0000256" key="12">
    <source>
        <dbReference type="PIRSR" id="PIRSR610972-1"/>
    </source>
</evidence>
<dbReference type="SUPFAM" id="SSF56784">
    <property type="entry name" value="HAD-like"/>
    <property type="match status" value="1"/>
</dbReference>
<feature type="binding site" evidence="13">
    <location>
        <position position="54"/>
    </location>
    <ligand>
        <name>substrate</name>
    </ligand>
</feature>
<evidence type="ECO:0000256" key="4">
    <source>
        <dbReference type="ARBA" id="ARBA00022553"/>
    </source>
</evidence>
<comment type="catalytic activity">
    <reaction evidence="9">
        <text>beta-D-glucose 1-phosphate = beta-D-glucose 6-phosphate</text>
        <dbReference type="Rhea" id="RHEA:20113"/>
        <dbReference type="ChEBI" id="CHEBI:57684"/>
        <dbReference type="ChEBI" id="CHEBI:58247"/>
        <dbReference type="EC" id="5.4.2.6"/>
    </reaction>
</comment>
<evidence type="ECO:0000256" key="11">
    <source>
        <dbReference type="ARBA" id="ARBA00044991"/>
    </source>
</evidence>
<dbReference type="InterPro" id="IPR010976">
    <property type="entry name" value="B-phosphoglucomutase_hydrolase"/>
</dbReference>
<feature type="binding site" evidence="14">
    <location>
        <position position="11"/>
    </location>
    <ligand>
        <name>Mg(2+)</name>
        <dbReference type="ChEBI" id="CHEBI:18420"/>
    </ligand>
</feature>
<feature type="binding site" evidence="14">
    <location>
        <position position="13"/>
    </location>
    <ligand>
        <name>Mg(2+)</name>
        <dbReference type="ChEBI" id="CHEBI:18420"/>
    </ligand>
</feature>
<dbReference type="InterPro" id="IPR023214">
    <property type="entry name" value="HAD_sf"/>
</dbReference>
<dbReference type="SFLD" id="SFLDG01135">
    <property type="entry name" value="C1.5.6:_HAD__Beta-PGM__Phospha"/>
    <property type="match status" value="1"/>
</dbReference>
<evidence type="ECO:0000313" key="16">
    <source>
        <dbReference type="EMBL" id="ANF94897.1"/>
    </source>
</evidence>
<feature type="binding site" evidence="13">
    <location>
        <position position="149"/>
    </location>
    <ligand>
        <name>substrate</name>
    </ligand>
</feature>
<keyword evidence="5 14" id="KW-0479">Metal-binding</keyword>
<dbReference type="EC" id="5.4.2.6" evidence="10"/>
<keyword evidence="17" id="KW-1185">Reference proteome</keyword>
<dbReference type="InterPro" id="IPR006439">
    <property type="entry name" value="HAD-SF_hydro_IA"/>
</dbReference>
<organism evidence="16 17">
    <name type="scientific">Paenibacillus bovis</name>
    <dbReference type="NCBI Taxonomy" id="1616788"/>
    <lineage>
        <taxon>Bacteria</taxon>
        <taxon>Bacillati</taxon>
        <taxon>Bacillota</taxon>
        <taxon>Bacilli</taxon>
        <taxon>Bacillales</taxon>
        <taxon>Paenibacillaceae</taxon>
        <taxon>Paenibacillus</taxon>
    </lineage>
</organism>
<dbReference type="SFLD" id="SFLDS00003">
    <property type="entry name" value="Haloacid_Dehalogenase"/>
    <property type="match status" value="1"/>
</dbReference>
<feature type="binding site" evidence="14">
    <location>
        <position position="174"/>
    </location>
    <ligand>
        <name>Mg(2+)</name>
        <dbReference type="ChEBI" id="CHEBI:18420"/>
    </ligand>
</feature>
<feature type="binding site" evidence="13">
    <location>
        <position position="27"/>
    </location>
    <ligand>
        <name>substrate</name>
    </ligand>
</feature>
<dbReference type="STRING" id="1616788.AR543_01855"/>
<evidence type="ECO:0000256" key="3">
    <source>
        <dbReference type="ARBA" id="ARBA00022490"/>
    </source>
</evidence>
<name>A0A172ZC98_9BACL</name>
<dbReference type="NCBIfam" id="TIGR02009">
    <property type="entry name" value="PGMB-YQAB-SF"/>
    <property type="match status" value="1"/>
</dbReference>
<dbReference type="GO" id="GO:0000287">
    <property type="term" value="F:magnesium ion binding"/>
    <property type="evidence" value="ECO:0007669"/>
    <property type="project" value="InterPro"/>
</dbReference>
<dbReference type="CDD" id="cd02598">
    <property type="entry name" value="HAD_BPGM"/>
    <property type="match status" value="1"/>
</dbReference>
<reference evidence="16 17" key="2">
    <citation type="journal article" date="2016" name="Int. J. Syst. Evol. Microbiol.">
        <title>Paenibacillus bovis sp. nov., isolated from raw yak (Bos grunniens) milk.</title>
        <authorList>
            <person name="Gao C."/>
            <person name="Han J."/>
            <person name="Liu Z."/>
            <person name="Xu X."/>
            <person name="Hang F."/>
            <person name="Wu Z."/>
        </authorList>
    </citation>
    <scope>NUCLEOTIDE SEQUENCE [LARGE SCALE GENOMIC DNA]</scope>
    <source>
        <strain evidence="16 17">BD3526</strain>
    </source>
</reference>
<dbReference type="NCBIfam" id="TIGR01509">
    <property type="entry name" value="HAD-SF-IA-v3"/>
    <property type="match status" value="1"/>
</dbReference>
<dbReference type="SFLD" id="SFLDF00046">
    <property type="entry name" value="beta-phosphoglucomutase"/>
    <property type="match status" value="1"/>
</dbReference>
<dbReference type="PRINTS" id="PR00413">
    <property type="entry name" value="HADHALOGNASE"/>
</dbReference>
<dbReference type="KEGG" id="pbv:AR543_01855"/>
<keyword evidence="4" id="KW-0597">Phosphoprotein</keyword>
<keyword evidence="8" id="KW-0119">Carbohydrate metabolism</keyword>
<keyword evidence="3" id="KW-0963">Cytoplasm</keyword>
<dbReference type="GO" id="GO:0005975">
    <property type="term" value="P:carbohydrate metabolic process"/>
    <property type="evidence" value="ECO:0007669"/>
    <property type="project" value="InterPro"/>
</dbReference>
<keyword evidence="6 14" id="KW-0460">Magnesium</keyword>
<feature type="binding site" evidence="13">
    <location>
        <position position="80"/>
    </location>
    <ligand>
        <name>substrate</name>
    </ligand>
</feature>
<feature type="binding site" evidence="13">
    <location>
        <begin position="46"/>
        <end position="51"/>
    </location>
    <ligand>
        <name>substrate</name>
    </ligand>
</feature>
<dbReference type="InterPro" id="IPR036412">
    <property type="entry name" value="HAD-like_sf"/>
</dbReference>